<keyword evidence="4" id="KW-1185">Reference proteome</keyword>
<evidence type="ECO:0000259" key="2">
    <source>
        <dbReference type="PROSITE" id="PS50846"/>
    </source>
</evidence>
<dbReference type="InterPro" id="IPR006121">
    <property type="entry name" value="HMA_dom"/>
</dbReference>
<dbReference type="Gene3D" id="3.30.70.100">
    <property type="match status" value="1"/>
</dbReference>
<dbReference type="PANTHER" id="PTHR46119:SF15">
    <property type="entry name" value="PROTEIN SODIUM POTASSIUM ROOT DEFECTIVE 2"/>
    <property type="match status" value="1"/>
</dbReference>
<dbReference type="Pfam" id="PF00403">
    <property type="entry name" value="HMA"/>
    <property type="match status" value="1"/>
</dbReference>
<dbReference type="EMBL" id="JBBNAE010000005">
    <property type="protein sequence ID" value="KAK9123590.1"/>
    <property type="molecule type" value="Genomic_DNA"/>
</dbReference>
<protein>
    <recommendedName>
        <fullName evidence="2">HMA domain-containing protein</fullName>
    </recommendedName>
</protein>
<evidence type="ECO:0000313" key="3">
    <source>
        <dbReference type="EMBL" id="KAK9123590.1"/>
    </source>
</evidence>
<dbReference type="GO" id="GO:0046872">
    <property type="term" value="F:metal ion binding"/>
    <property type="evidence" value="ECO:0007669"/>
    <property type="project" value="InterPro"/>
</dbReference>
<comment type="caution">
    <text evidence="3">The sequence shown here is derived from an EMBL/GenBank/DDBJ whole genome shotgun (WGS) entry which is preliminary data.</text>
</comment>
<dbReference type="AlphaFoldDB" id="A0AAP0IY88"/>
<dbReference type="InterPro" id="IPR036163">
    <property type="entry name" value="HMA_dom_sf"/>
</dbReference>
<evidence type="ECO:0000256" key="1">
    <source>
        <dbReference type="SAM" id="MobiDB-lite"/>
    </source>
</evidence>
<accession>A0AAP0IY88</accession>
<gene>
    <name evidence="3" type="ORF">Sjap_013192</name>
</gene>
<feature type="compositionally biased region" description="Low complexity" evidence="1">
    <location>
        <begin position="79"/>
        <end position="90"/>
    </location>
</feature>
<dbReference type="InterPro" id="IPR044526">
    <property type="entry name" value="NAKR1-3"/>
</dbReference>
<dbReference type="Proteomes" id="UP001417504">
    <property type="component" value="Unassembled WGS sequence"/>
</dbReference>
<feature type="compositionally biased region" description="Polar residues" evidence="1">
    <location>
        <begin position="53"/>
        <end position="64"/>
    </location>
</feature>
<reference evidence="3 4" key="1">
    <citation type="submission" date="2024-01" db="EMBL/GenBank/DDBJ databases">
        <title>Genome assemblies of Stephania.</title>
        <authorList>
            <person name="Yang L."/>
        </authorList>
    </citation>
    <scope>NUCLEOTIDE SEQUENCE [LARGE SCALE GENOMIC DNA]</scope>
    <source>
        <strain evidence="3">QJT</strain>
        <tissue evidence="3">Leaf</tissue>
    </source>
</reference>
<sequence>MKGVDIFCTSQASTAICVSLDQRAMVRDSSRAIDRYNPRLRDVRRGRGKLTPCYSQSSSTTWTNKPKDNNQERRRHSSAHPSDLTSPSSSSRYLLSNTPFFDVISDYDKVSALVPIEPASKPRQIVASKTDQSSSVLFKPSLPTRPDKQQVVVLKVSLHCKGCEGKVRKHISKMEGVTSFTIDFTTKKVTIMGDVTPLGVLASVSRVKNAHFWPSTTMAPSQMPVMQTYNKPEMTSVY</sequence>
<dbReference type="PROSITE" id="PS50846">
    <property type="entry name" value="HMA_2"/>
    <property type="match status" value="1"/>
</dbReference>
<feature type="domain" description="HMA" evidence="2">
    <location>
        <begin position="149"/>
        <end position="215"/>
    </location>
</feature>
<name>A0AAP0IY88_9MAGN</name>
<evidence type="ECO:0000313" key="4">
    <source>
        <dbReference type="Proteomes" id="UP001417504"/>
    </source>
</evidence>
<dbReference type="PANTHER" id="PTHR46119">
    <property type="entry name" value="OS08G0405700 PROTEIN"/>
    <property type="match status" value="1"/>
</dbReference>
<proteinExistence type="predicted"/>
<dbReference type="CDD" id="cd00371">
    <property type="entry name" value="HMA"/>
    <property type="match status" value="1"/>
</dbReference>
<dbReference type="SUPFAM" id="SSF55008">
    <property type="entry name" value="HMA, heavy metal-associated domain"/>
    <property type="match status" value="1"/>
</dbReference>
<organism evidence="3 4">
    <name type="scientific">Stephania japonica</name>
    <dbReference type="NCBI Taxonomy" id="461633"/>
    <lineage>
        <taxon>Eukaryota</taxon>
        <taxon>Viridiplantae</taxon>
        <taxon>Streptophyta</taxon>
        <taxon>Embryophyta</taxon>
        <taxon>Tracheophyta</taxon>
        <taxon>Spermatophyta</taxon>
        <taxon>Magnoliopsida</taxon>
        <taxon>Ranunculales</taxon>
        <taxon>Menispermaceae</taxon>
        <taxon>Menispermoideae</taxon>
        <taxon>Cissampelideae</taxon>
        <taxon>Stephania</taxon>
    </lineage>
</organism>
<feature type="region of interest" description="Disordered" evidence="1">
    <location>
        <begin position="37"/>
        <end position="90"/>
    </location>
</feature>